<keyword evidence="4" id="KW-1185">Reference proteome</keyword>
<dbReference type="GO" id="GO:0001578">
    <property type="term" value="P:microtubule bundle formation"/>
    <property type="evidence" value="ECO:0007669"/>
    <property type="project" value="TreeGrafter"/>
</dbReference>
<dbReference type="PANTHER" id="PTHR21740:SF0">
    <property type="entry name" value="NCK-ASSOCIATED PROTEIN 5"/>
    <property type="match status" value="1"/>
</dbReference>
<organism evidence="3 4">
    <name type="scientific">Knipowitschia caucasica</name>
    <name type="common">Caucasian dwarf goby</name>
    <name type="synonym">Pomatoschistus caucasicus</name>
    <dbReference type="NCBI Taxonomy" id="637954"/>
    <lineage>
        <taxon>Eukaryota</taxon>
        <taxon>Metazoa</taxon>
        <taxon>Chordata</taxon>
        <taxon>Craniata</taxon>
        <taxon>Vertebrata</taxon>
        <taxon>Euteleostomi</taxon>
        <taxon>Actinopterygii</taxon>
        <taxon>Neopterygii</taxon>
        <taxon>Teleostei</taxon>
        <taxon>Neoteleostei</taxon>
        <taxon>Acanthomorphata</taxon>
        <taxon>Gobiaria</taxon>
        <taxon>Gobiiformes</taxon>
        <taxon>Gobioidei</taxon>
        <taxon>Gobiidae</taxon>
        <taxon>Gobiinae</taxon>
        <taxon>Knipowitschia</taxon>
    </lineage>
</organism>
<dbReference type="InterPro" id="IPR032769">
    <property type="entry name" value="NCKAP5_C"/>
</dbReference>
<feature type="domain" description="Nck-associated protein 5 C-terminal" evidence="2">
    <location>
        <begin position="32"/>
        <end position="94"/>
    </location>
</feature>
<evidence type="ECO:0000313" key="4">
    <source>
        <dbReference type="Proteomes" id="UP001497482"/>
    </source>
</evidence>
<dbReference type="GO" id="GO:0035371">
    <property type="term" value="C:microtubule plus-end"/>
    <property type="evidence" value="ECO:0007669"/>
    <property type="project" value="TreeGrafter"/>
</dbReference>
<accession>A0AAV2K2J4</accession>
<feature type="region of interest" description="Disordered" evidence="1">
    <location>
        <begin position="82"/>
        <end position="103"/>
    </location>
</feature>
<sequence>MPVSWNVMTEPTRHAVAAGDAKLPMLNRRSDSDNGSAVTSPSQDAIIGSGCTMRTLDSGIGTIPLPESCSFFSSILHLLPKSSSSPEQALSPSPLPRWRVPSSLSDPSVPFPSVAFVQPTPLPPDSRLSAVALGRLPRPPSGDMEPKKNSRQLV</sequence>
<evidence type="ECO:0000259" key="2">
    <source>
        <dbReference type="Pfam" id="PF15246"/>
    </source>
</evidence>
<feature type="compositionally biased region" description="Low complexity" evidence="1">
    <location>
        <begin position="82"/>
        <end position="92"/>
    </location>
</feature>
<dbReference type="PANTHER" id="PTHR21740">
    <property type="entry name" value="NCK-ASSOCIATED PROTEIN 5"/>
    <property type="match status" value="1"/>
</dbReference>
<evidence type="ECO:0000313" key="3">
    <source>
        <dbReference type="EMBL" id="CAL1582656.1"/>
    </source>
</evidence>
<dbReference type="Pfam" id="PF15246">
    <property type="entry name" value="NCKAP5"/>
    <property type="match status" value="1"/>
</dbReference>
<feature type="region of interest" description="Disordered" evidence="1">
    <location>
        <begin position="118"/>
        <end position="154"/>
    </location>
</feature>
<name>A0AAV2K2J4_KNICA</name>
<reference evidence="3 4" key="1">
    <citation type="submission" date="2024-04" db="EMBL/GenBank/DDBJ databases">
        <authorList>
            <person name="Waldvogel A.-M."/>
            <person name="Schoenle A."/>
        </authorList>
    </citation>
    <scope>NUCLEOTIDE SEQUENCE [LARGE SCALE GENOMIC DNA]</scope>
</reference>
<dbReference type="AlphaFoldDB" id="A0AAV2K2J4"/>
<dbReference type="EMBL" id="OZ035837">
    <property type="protein sequence ID" value="CAL1582656.1"/>
    <property type="molecule type" value="Genomic_DNA"/>
</dbReference>
<dbReference type="InterPro" id="IPR026163">
    <property type="entry name" value="Nckap5l"/>
</dbReference>
<proteinExistence type="predicted"/>
<gene>
    <name evidence="3" type="ORF">KC01_LOCUS13224</name>
</gene>
<dbReference type="GO" id="GO:0007019">
    <property type="term" value="P:microtubule depolymerization"/>
    <property type="evidence" value="ECO:0007669"/>
    <property type="project" value="TreeGrafter"/>
</dbReference>
<dbReference type="Proteomes" id="UP001497482">
    <property type="component" value="Chromosome 15"/>
</dbReference>
<protein>
    <recommendedName>
        <fullName evidence="2">Nck-associated protein 5 C-terminal domain-containing protein</fullName>
    </recommendedName>
</protein>
<evidence type="ECO:0000256" key="1">
    <source>
        <dbReference type="SAM" id="MobiDB-lite"/>
    </source>
</evidence>